<dbReference type="PANTHER" id="PTHR42724">
    <property type="entry name" value="TETRAACYLDISACCHARIDE 4'-KINASE"/>
    <property type="match status" value="1"/>
</dbReference>
<keyword evidence="6" id="KW-0441">Lipid A biosynthesis</keyword>
<dbReference type="Pfam" id="PF02606">
    <property type="entry name" value="LpxK"/>
    <property type="match status" value="1"/>
</dbReference>
<evidence type="ECO:0000256" key="1">
    <source>
        <dbReference type="ARBA" id="ARBA00002274"/>
    </source>
</evidence>
<dbReference type="GO" id="GO:0009245">
    <property type="term" value="P:lipid A biosynthetic process"/>
    <property type="evidence" value="ECO:0007669"/>
    <property type="project" value="UniProtKB-KW"/>
</dbReference>
<evidence type="ECO:0000256" key="5">
    <source>
        <dbReference type="ARBA" id="ARBA00022516"/>
    </source>
</evidence>
<keyword evidence="9" id="KW-0418">Kinase</keyword>
<evidence type="ECO:0000256" key="4">
    <source>
        <dbReference type="ARBA" id="ARBA00016436"/>
    </source>
</evidence>
<evidence type="ECO:0000256" key="12">
    <source>
        <dbReference type="ARBA" id="ARBA00029757"/>
    </source>
</evidence>
<evidence type="ECO:0000256" key="10">
    <source>
        <dbReference type="ARBA" id="ARBA00022840"/>
    </source>
</evidence>
<evidence type="ECO:0000256" key="8">
    <source>
        <dbReference type="ARBA" id="ARBA00022741"/>
    </source>
</evidence>
<dbReference type="EMBL" id="JADIMQ010000073">
    <property type="protein sequence ID" value="MBO8448613.1"/>
    <property type="molecule type" value="Genomic_DNA"/>
</dbReference>
<reference evidence="13" key="1">
    <citation type="submission" date="2020-10" db="EMBL/GenBank/DDBJ databases">
        <authorList>
            <person name="Gilroy R."/>
        </authorList>
    </citation>
    <scope>NUCLEOTIDE SEQUENCE</scope>
    <source>
        <strain evidence="13">20514</strain>
    </source>
</reference>
<dbReference type="AlphaFoldDB" id="A0A9D9EKG0"/>
<evidence type="ECO:0000313" key="13">
    <source>
        <dbReference type="EMBL" id="MBO8448613.1"/>
    </source>
</evidence>
<organism evidence="13 14">
    <name type="scientific">Candidatus Cryptobacteroides merdigallinarum</name>
    <dbReference type="NCBI Taxonomy" id="2840770"/>
    <lineage>
        <taxon>Bacteria</taxon>
        <taxon>Pseudomonadati</taxon>
        <taxon>Bacteroidota</taxon>
        <taxon>Bacteroidia</taxon>
        <taxon>Bacteroidales</taxon>
        <taxon>Candidatus Cryptobacteroides</taxon>
    </lineage>
</organism>
<keyword evidence="10" id="KW-0067">ATP-binding</keyword>
<evidence type="ECO:0000256" key="6">
    <source>
        <dbReference type="ARBA" id="ARBA00022556"/>
    </source>
</evidence>
<keyword evidence="5" id="KW-0444">Lipid biosynthesis</keyword>
<keyword evidence="8" id="KW-0547">Nucleotide-binding</keyword>
<keyword evidence="7" id="KW-0808">Transferase</keyword>
<evidence type="ECO:0000256" key="9">
    <source>
        <dbReference type="ARBA" id="ARBA00022777"/>
    </source>
</evidence>
<protein>
    <recommendedName>
        <fullName evidence="4">Tetraacyldisaccharide 4'-kinase</fullName>
        <ecNumber evidence="3">2.7.1.130</ecNumber>
    </recommendedName>
    <alternativeName>
        <fullName evidence="12">Lipid A 4'-kinase</fullName>
    </alternativeName>
</protein>
<comment type="pathway">
    <text evidence="2">Glycolipid biosynthesis; lipid IV(A) biosynthesis; lipid IV(A) from (3R)-3-hydroxytetradecanoyl-[acyl-carrier-protein] and UDP-N-acetyl-alpha-D-glucosamine: step 6/6.</text>
</comment>
<dbReference type="GO" id="GO:0005524">
    <property type="term" value="F:ATP binding"/>
    <property type="evidence" value="ECO:0007669"/>
    <property type="project" value="UniProtKB-KW"/>
</dbReference>
<evidence type="ECO:0000256" key="3">
    <source>
        <dbReference type="ARBA" id="ARBA00012071"/>
    </source>
</evidence>
<gene>
    <name evidence="13" type="ORF">IAC29_05005</name>
</gene>
<feature type="non-terminal residue" evidence="13">
    <location>
        <position position="1"/>
    </location>
</feature>
<comment type="caution">
    <text evidence="13">The sequence shown here is derived from an EMBL/GenBank/DDBJ whole genome shotgun (WGS) entry which is preliminary data.</text>
</comment>
<dbReference type="InterPro" id="IPR003758">
    <property type="entry name" value="LpxK"/>
</dbReference>
<dbReference type="EC" id="2.7.1.130" evidence="3"/>
<keyword evidence="11" id="KW-0443">Lipid metabolism</keyword>
<comment type="function">
    <text evidence="1">Transfers the gamma-phosphate of ATP to the 4'-position of a tetraacyldisaccharide 1-phosphate intermediate (termed DS-1-P) to form tetraacyldisaccharide 1,4'-bis-phosphate (lipid IVA).</text>
</comment>
<dbReference type="PANTHER" id="PTHR42724:SF1">
    <property type="entry name" value="TETRAACYLDISACCHARIDE 4'-KINASE, MITOCHONDRIAL-RELATED"/>
    <property type="match status" value="1"/>
</dbReference>
<sequence>AEWAESLGLKDFDPGTMQGTTSAGRKQTLLFSTIRYRDPAPVFPEGDQHYVYAPRAIVFTGIADDTPLMAFLSGKYKISGHLTFSDHHRFNESDIRMILGAAESEPTAILVTTEKDSQRLSDMEKIPGTLKKRMFQVPIEAEFLTEEEDAIFRNLLENLL</sequence>
<evidence type="ECO:0000313" key="14">
    <source>
        <dbReference type="Proteomes" id="UP000810252"/>
    </source>
</evidence>
<evidence type="ECO:0000256" key="11">
    <source>
        <dbReference type="ARBA" id="ARBA00023098"/>
    </source>
</evidence>
<evidence type="ECO:0000256" key="2">
    <source>
        <dbReference type="ARBA" id="ARBA00004870"/>
    </source>
</evidence>
<proteinExistence type="predicted"/>
<dbReference type="GO" id="GO:0009244">
    <property type="term" value="P:lipopolysaccharide core region biosynthetic process"/>
    <property type="evidence" value="ECO:0007669"/>
    <property type="project" value="TreeGrafter"/>
</dbReference>
<name>A0A9D9EKG0_9BACT</name>
<accession>A0A9D9EKG0</accession>
<dbReference type="Proteomes" id="UP000810252">
    <property type="component" value="Unassembled WGS sequence"/>
</dbReference>
<dbReference type="GO" id="GO:0009029">
    <property type="term" value="F:lipid-A 4'-kinase activity"/>
    <property type="evidence" value="ECO:0007669"/>
    <property type="project" value="UniProtKB-EC"/>
</dbReference>
<dbReference type="GO" id="GO:0005886">
    <property type="term" value="C:plasma membrane"/>
    <property type="evidence" value="ECO:0007669"/>
    <property type="project" value="TreeGrafter"/>
</dbReference>
<reference evidence="13" key="2">
    <citation type="journal article" date="2021" name="PeerJ">
        <title>Extensive microbial diversity within the chicken gut microbiome revealed by metagenomics and culture.</title>
        <authorList>
            <person name="Gilroy R."/>
            <person name="Ravi A."/>
            <person name="Getino M."/>
            <person name="Pursley I."/>
            <person name="Horton D.L."/>
            <person name="Alikhan N.F."/>
            <person name="Baker D."/>
            <person name="Gharbi K."/>
            <person name="Hall N."/>
            <person name="Watson M."/>
            <person name="Adriaenssens E.M."/>
            <person name="Foster-Nyarko E."/>
            <person name="Jarju S."/>
            <person name="Secka A."/>
            <person name="Antonio M."/>
            <person name="Oren A."/>
            <person name="Chaudhuri R.R."/>
            <person name="La Ragione R."/>
            <person name="Hildebrand F."/>
            <person name="Pallen M.J."/>
        </authorList>
    </citation>
    <scope>NUCLEOTIDE SEQUENCE</scope>
    <source>
        <strain evidence="13">20514</strain>
    </source>
</reference>
<evidence type="ECO:0000256" key="7">
    <source>
        <dbReference type="ARBA" id="ARBA00022679"/>
    </source>
</evidence>